<dbReference type="AlphaFoldDB" id="A0A847RX65"/>
<dbReference type="PROSITE" id="PS51257">
    <property type="entry name" value="PROKAR_LIPOPROTEIN"/>
    <property type="match status" value="1"/>
</dbReference>
<organism evidence="2 3">
    <name type="scientific">Chitinophaga varians</name>
    <dbReference type="NCBI Taxonomy" id="2202339"/>
    <lineage>
        <taxon>Bacteria</taxon>
        <taxon>Pseudomonadati</taxon>
        <taxon>Bacteroidota</taxon>
        <taxon>Chitinophagia</taxon>
        <taxon>Chitinophagales</taxon>
        <taxon>Chitinophagaceae</taxon>
        <taxon>Chitinophaga</taxon>
    </lineage>
</organism>
<dbReference type="Proteomes" id="UP000570474">
    <property type="component" value="Unassembled WGS sequence"/>
</dbReference>
<sequence length="274" mass="31455">MRRYYLLLAFILMALMACRKEAILTSPAEVPGYTLPQGNHSYDDSIVQFYKKYNCYILYRFTHADFAYNYTNMREDSAFNANPAYIGYSLRFVYDQLILQYPDTFLQKTLPFKILLASYIGKGPERDAAGFASTVSTLTVGWADSTLLNKTPAEIKRLRGLLHRFYMERAYRVKGIDIPLAFQELVPFDYTTSNEANKYSMGIVGKVTGQSMNIVTDYLDYIEMITSHSKAELETTFFNPSIDTKGMIKRKYEVMINYFANTFGTDLQAVGDRP</sequence>
<evidence type="ECO:0000256" key="1">
    <source>
        <dbReference type="SAM" id="SignalP"/>
    </source>
</evidence>
<feature type="signal peptide" evidence="1">
    <location>
        <begin position="1"/>
        <end position="19"/>
    </location>
</feature>
<dbReference type="Gene3D" id="3.40.390.70">
    <property type="match status" value="1"/>
</dbReference>
<protein>
    <submittedName>
        <fullName evidence="2">Uncharacterized protein</fullName>
    </submittedName>
</protein>
<keyword evidence="1" id="KW-0732">Signal</keyword>
<comment type="caution">
    <text evidence="2">The sequence shown here is derived from an EMBL/GenBank/DDBJ whole genome shotgun (WGS) entry which is preliminary data.</text>
</comment>
<proteinExistence type="predicted"/>
<gene>
    <name evidence="2" type="ORF">HGH92_25540</name>
</gene>
<dbReference type="RefSeq" id="WP_168873638.1">
    <property type="nucleotide sequence ID" value="NZ_JABAIA010000003.1"/>
</dbReference>
<accession>A0A847RX65</accession>
<evidence type="ECO:0000313" key="2">
    <source>
        <dbReference type="EMBL" id="NLR67693.1"/>
    </source>
</evidence>
<evidence type="ECO:0000313" key="3">
    <source>
        <dbReference type="Proteomes" id="UP000570474"/>
    </source>
</evidence>
<name>A0A847RX65_9BACT</name>
<feature type="chain" id="PRO_5032799881" evidence="1">
    <location>
        <begin position="20"/>
        <end position="274"/>
    </location>
</feature>
<keyword evidence="3" id="KW-1185">Reference proteome</keyword>
<reference evidence="2 3" key="1">
    <citation type="submission" date="2020-04" db="EMBL/GenBank/DDBJ databases">
        <authorList>
            <person name="Yin C."/>
        </authorList>
    </citation>
    <scope>NUCLEOTIDE SEQUENCE [LARGE SCALE GENOMIC DNA]</scope>
    <source>
        <strain evidence="2 3">Ae27</strain>
    </source>
</reference>
<dbReference type="EMBL" id="JABAIA010000003">
    <property type="protein sequence ID" value="NLR67693.1"/>
    <property type="molecule type" value="Genomic_DNA"/>
</dbReference>